<dbReference type="AlphaFoldDB" id="A0A507QUH3"/>
<sequence length="164" mass="18191">MFAIRSPSTQPSSSDKEAAMNCFIPNILPCRIHHDGLVESVDRYWAPVHEKDNTQTAYFRGRKLRGRRVVLPEGYQGIVATPTDNVIPPSQGGKNGSTLEDEDAEAESVKILEKQATFDELMVWDHEIVPAADDHFVKGVEEWLKLAEAIHTTSSGDSEKKAST</sequence>
<protein>
    <submittedName>
        <fullName evidence="2">Uncharacterized protein</fullName>
    </submittedName>
</protein>
<keyword evidence="3" id="KW-1185">Reference proteome</keyword>
<dbReference type="OrthoDB" id="6222486at2759"/>
<evidence type="ECO:0000313" key="3">
    <source>
        <dbReference type="Proteomes" id="UP000319663"/>
    </source>
</evidence>
<dbReference type="PANTHER" id="PTHR47204">
    <property type="entry name" value="OS02G0168900 PROTEIN"/>
    <property type="match status" value="1"/>
</dbReference>
<reference evidence="2 3" key="1">
    <citation type="submission" date="2019-06" db="EMBL/GenBank/DDBJ databases">
        <title>Wine fermentation using esterase from Monascus purpureus.</title>
        <authorList>
            <person name="Geng C."/>
            <person name="Zhang Y."/>
        </authorList>
    </citation>
    <scope>NUCLEOTIDE SEQUENCE [LARGE SCALE GENOMIC DNA]</scope>
    <source>
        <strain evidence="2">HQ1</strain>
    </source>
</reference>
<dbReference type="PANTHER" id="PTHR47204:SF1">
    <property type="entry name" value="RIBONUCLEASE H2 SUBUNIT C"/>
    <property type="match status" value="1"/>
</dbReference>
<accession>A0A507QUH3</accession>
<dbReference type="Proteomes" id="UP000319663">
    <property type="component" value="Unassembled WGS sequence"/>
</dbReference>
<dbReference type="CDD" id="cd09271">
    <property type="entry name" value="RNase_H2-C"/>
    <property type="match status" value="1"/>
</dbReference>
<comment type="caution">
    <text evidence="2">The sequence shown here is derived from an EMBL/GenBank/DDBJ whole genome shotgun (WGS) entry which is preliminary data.</text>
</comment>
<dbReference type="Pfam" id="PF08615">
    <property type="entry name" value="RNase_H2_suC"/>
    <property type="match status" value="1"/>
</dbReference>
<dbReference type="GO" id="GO:0006401">
    <property type="term" value="P:RNA catabolic process"/>
    <property type="evidence" value="ECO:0007669"/>
    <property type="project" value="InterPro"/>
</dbReference>
<gene>
    <name evidence="2" type="ORF">MPDQ_007334</name>
</gene>
<proteinExistence type="predicted"/>
<evidence type="ECO:0000313" key="2">
    <source>
        <dbReference type="EMBL" id="TQB71684.1"/>
    </source>
</evidence>
<feature type="region of interest" description="Disordered" evidence="1">
    <location>
        <begin position="81"/>
        <end position="102"/>
    </location>
</feature>
<organism evidence="2 3">
    <name type="scientific">Monascus purpureus</name>
    <name type="common">Red mold</name>
    <name type="synonym">Monascus anka</name>
    <dbReference type="NCBI Taxonomy" id="5098"/>
    <lineage>
        <taxon>Eukaryota</taxon>
        <taxon>Fungi</taxon>
        <taxon>Dikarya</taxon>
        <taxon>Ascomycota</taxon>
        <taxon>Pezizomycotina</taxon>
        <taxon>Eurotiomycetes</taxon>
        <taxon>Eurotiomycetidae</taxon>
        <taxon>Eurotiales</taxon>
        <taxon>Aspergillaceae</taxon>
        <taxon>Monascus</taxon>
    </lineage>
</organism>
<name>A0A507QUH3_MONPU</name>
<evidence type="ECO:0000256" key="1">
    <source>
        <dbReference type="SAM" id="MobiDB-lite"/>
    </source>
</evidence>
<dbReference type="InterPro" id="IPR013924">
    <property type="entry name" value="RNase_H2_suC"/>
</dbReference>
<dbReference type="Gene3D" id="2.40.128.680">
    <property type="match status" value="1"/>
</dbReference>
<dbReference type="STRING" id="5098.A0A507QUH3"/>
<dbReference type="EMBL" id="VIFY01000076">
    <property type="protein sequence ID" value="TQB71684.1"/>
    <property type="molecule type" value="Genomic_DNA"/>
</dbReference>
<dbReference type="GO" id="GO:0032299">
    <property type="term" value="C:ribonuclease H2 complex"/>
    <property type="evidence" value="ECO:0007669"/>
    <property type="project" value="InterPro"/>
</dbReference>